<keyword evidence="5" id="KW-1185">Reference proteome</keyword>
<dbReference type="PANTHER" id="PTHR11820:SF100">
    <property type="entry name" value="FUMARYLACETOACETATE HYDROLASE FAMILY PROTEIN (AFU_ORTHOLOGUE AFUA_4G01490)"/>
    <property type="match status" value="1"/>
</dbReference>
<gene>
    <name evidence="4" type="ORF">VN97_g5480</name>
</gene>
<organism evidence="4 5">
    <name type="scientific">Penicillium thymicola</name>
    <dbReference type="NCBI Taxonomy" id="293382"/>
    <lineage>
        <taxon>Eukaryota</taxon>
        <taxon>Fungi</taxon>
        <taxon>Dikarya</taxon>
        <taxon>Ascomycota</taxon>
        <taxon>Pezizomycotina</taxon>
        <taxon>Eurotiomycetes</taxon>
        <taxon>Eurotiomycetidae</taxon>
        <taxon>Eurotiales</taxon>
        <taxon>Aspergillaceae</taxon>
        <taxon>Penicillium</taxon>
    </lineage>
</organism>
<reference evidence="4" key="1">
    <citation type="submission" date="2015-06" db="EMBL/GenBank/DDBJ databases">
        <authorList>
            <person name="Nguyen H."/>
        </authorList>
    </citation>
    <scope>NUCLEOTIDE SEQUENCE</scope>
    <source>
        <strain evidence="4">DAOM 180753</strain>
    </source>
</reference>
<evidence type="ECO:0000313" key="4">
    <source>
        <dbReference type="EMBL" id="KAJ9487817.1"/>
    </source>
</evidence>
<reference evidence="4" key="2">
    <citation type="journal article" date="2016" name="Fungal Biol.">
        <title>Ochratoxin A production by Penicillium thymicola.</title>
        <authorList>
            <person name="Nguyen H.D.T."/>
            <person name="McMullin D.R."/>
            <person name="Ponomareva E."/>
            <person name="Riley R."/>
            <person name="Pomraning K.R."/>
            <person name="Baker S.E."/>
            <person name="Seifert K.A."/>
        </authorList>
    </citation>
    <scope>NUCLEOTIDE SEQUENCE</scope>
    <source>
        <strain evidence="4">DAOM 180753</strain>
    </source>
</reference>
<protein>
    <recommendedName>
        <fullName evidence="3">Fumarylacetoacetase-like C-terminal domain-containing protein</fullName>
    </recommendedName>
</protein>
<dbReference type="Proteomes" id="UP001227192">
    <property type="component" value="Unassembled WGS sequence"/>
</dbReference>
<accession>A0AAI9TIF8</accession>
<comment type="caution">
    <text evidence="4">The sequence shown here is derived from an EMBL/GenBank/DDBJ whole genome shotgun (WGS) entry which is preliminary data.</text>
</comment>
<dbReference type="GO" id="GO:0003824">
    <property type="term" value="F:catalytic activity"/>
    <property type="evidence" value="ECO:0007669"/>
    <property type="project" value="InterPro"/>
</dbReference>
<evidence type="ECO:0000256" key="1">
    <source>
        <dbReference type="ARBA" id="ARBA00010211"/>
    </source>
</evidence>
<evidence type="ECO:0000313" key="5">
    <source>
        <dbReference type="Proteomes" id="UP001227192"/>
    </source>
</evidence>
<dbReference type="EMBL" id="LACB01000142">
    <property type="protein sequence ID" value="KAJ9487817.1"/>
    <property type="molecule type" value="Genomic_DNA"/>
</dbReference>
<feature type="domain" description="Fumarylacetoacetase-like C-terminal" evidence="3">
    <location>
        <begin position="75"/>
        <end position="330"/>
    </location>
</feature>
<dbReference type="InterPro" id="IPR036663">
    <property type="entry name" value="Fumarylacetoacetase_C_sf"/>
</dbReference>
<dbReference type="Pfam" id="PF01557">
    <property type="entry name" value="FAA_hydrolase"/>
    <property type="match status" value="1"/>
</dbReference>
<dbReference type="SUPFAM" id="SSF56529">
    <property type="entry name" value="FAH"/>
    <property type="match status" value="1"/>
</dbReference>
<evidence type="ECO:0000259" key="3">
    <source>
        <dbReference type="Pfam" id="PF01557"/>
    </source>
</evidence>
<evidence type="ECO:0000256" key="2">
    <source>
        <dbReference type="ARBA" id="ARBA00022723"/>
    </source>
</evidence>
<dbReference type="AlphaFoldDB" id="A0AAI9TIF8"/>
<dbReference type="Gene3D" id="3.90.850.10">
    <property type="entry name" value="Fumarylacetoacetase-like, C-terminal domain"/>
    <property type="match status" value="1"/>
</dbReference>
<dbReference type="InterPro" id="IPR011234">
    <property type="entry name" value="Fumarylacetoacetase-like_C"/>
</dbReference>
<comment type="similarity">
    <text evidence="1">Belongs to the FAH family.</text>
</comment>
<sequence length="333" mass="36538">MSWARYIRFRDEDGIERQGEPEIDLADDLLQLLEKDSLFAYELIGENPFQAKKSGNSFRVKELLGPLDPEDVPIIRCVGLNYATHIQELGRSPPPYPSIFVKPSHAVTGWNSGIPIPRIAQNAGLFNPCYLELTKNTKDQMDYEGELAIVIGKDGKDIKVDDALSYVAGYTVCNDVSARAWQRDPHYAGTVPQWCFGKGFDGFAPLGPMIVSTKVSIYLQHGMGDIDFSFCSDSSNIVCITKVLGAAYNLSLQTKVNGTVRQEANTDDLVFGVRQIVAFVSQGTTVEKGSIILTGTPGGVILGSKNPVWLTHDDLVEVSISGIGSIRNRMNFI</sequence>
<keyword evidence="2" id="KW-0479">Metal-binding</keyword>
<name>A0AAI9TIF8_PENTH</name>
<dbReference type="PANTHER" id="PTHR11820">
    <property type="entry name" value="ACYLPYRUVASE"/>
    <property type="match status" value="1"/>
</dbReference>
<dbReference type="GO" id="GO:0046872">
    <property type="term" value="F:metal ion binding"/>
    <property type="evidence" value="ECO:0007669"/>
    <property type="project" value="UniProtKB-KW"/>
</dbReference>
<proteinExistence type="inferred from homology"/>